<dbReference type="InterPro" id="IPR050092">
    <property type="entry name" value="RNase_H"/>
</dbReference>
<comment type="cofactor">
    <cofactor evidence="2">
        <name>Mg(2+)</name>
        <dbReference type="ChEBI" id="CHEBI:18420"/>
    </cofactor>
</comment>
<dbReference type="EC" id="3.1.26.4" evidence="4"/>
<dbReference type="Pfam" id="PF00075">
    <property type="entry name" value="RNase_H"/>
    <property type="match status" value="1"/>
</dbReference>
<dbReference type="CDD" id="cd09280">
    <property type="entry name" value="RNase_HI_eukaryote_like"/>
    <property type="match status" value="1"/>
</dbReference>
<accession>A0AAE8SW46</accession>
<dbReference type="InterPro" id="IPR036397">
    <property type="entry name" value="RNaseH_sf"/>
</dbReference>
<dbReference type="GO" id="GO:0046872">
    <property type="term" value="F:metal ion binding"/>
    <property type="evidence" value="ECO:0007669"/>
    <property type="project" value="UniProtKB-KW"/>
</dbReference>
<dbReference type="InterPro" id="IPR037056">
    <property type="entry name" value="RNase_H1_N_sf"/>
</dbReference>
<keyword evidence="9" id="KW-0460">Magnesium</keyword>
<proteinExistence type="inferred from homology"/>
<dbReference type="InterPro" id="IPR012337">
    <property type="entry name" value="RNaseH-like_sf"/>
</dbReference>
<evidence type="ECO:0000256" key="2">
    <source>
        <dbReference type="ARBA" id="ARBA00001946"/>
    </source>
</evidence>
<dbReference type="GO" id="GO:0043137">
    <property type="term" value="P:DNA replication, removal of RNA primer"/>
    <property type="evidence" value="ECO:0007669"/>
    <property type="project" value="TreeGrafter"/>
</dbReference>
<feature type="region of interest" description="Disordered" evidence="10">
    <location>
        <begin position="200"/>
        <end position="223"/>
    </location>
</feature>
<dbReference type="Pfam" id="PF01693">
    <property type="entry name" value="Cauli_VI"/>
    <property type="match status" value="2"/>
</dbReference>
<evidence type="ECO:0000256" key="8">
    <source>
        <dbReference type="ARBA" id="ARBA00022801"/>
    </source>
</evidence>
<evidence type="ECO:0000256" key="10">
    <source>
        <dbReference type="SAM" id="MobiDB-lite"/>
    </source>
</evidence>
<gene>
    <name evidence="12" type="ORF">DNG_06104</name>
</gene>
<feature type="compositionally biased region" description="Acidic residues" evidence="10">
    <location>
        <begin position="205"/>
        <end position="223"/>
    </location>
</feature>
<dbReference type="PANTHER" id="PTHR10642">
    <property type="entry name" value="RIBONUCLEASE H1"/>
    <property type="match status" value="1"/>
</dbReference>
<keyword evidence="5" id="KW-0540">Nuclease</keyword>
<dbReference type="Gene3D" id="3.40.970.10">
    <property type="entry name" value="Ribonuclease H1, N-terminal domain"/>
    <property type="match status" value="2"/>
</dbReference>
<feature type="region of interest" description="Disordered" evidence="10">
    <location>
        <begin position="57"/>
        <end position="83"/>
    </location>
</feature>
<comment type="similarity">
    <text evidence="3">Belongs to the RNase H family.</text>
</comment>
<organism evidence="12 13">
    <name type="scientific">Cephalotrichum gorgonifer</name>
    <dbReference type="NCBI Taxonomy" id="2041049"/>
    <lineage>
        <taxon>Eukaryota</taxon>
        <taxon>Fungi</taxon>
        <taxon>Dikarya</taxon>
        <taxon>Ascomycota</taxon>
        <taxon>Pezizomycotina</taxon>
        <taxon>Sordariomycetes</taxon>
        <taxon>Hypocreomycetidae</taxon>
        <taxon>Microascales</taxon>
        <taxon>Microascaceae</taxon>
        <taxon>Cephalotrichum</taxon>
    </lineage>
</organism>
<dbReference type="SUPFAM" id="SSF53098">
    <property type="entry name" value="Ribonuclease H-like"/>
    <property type="match status" value="1"/>
</dbReference>
<evidence type="ECO:0000256" key="4">
    <source>
        <dbReference type="ARBA" id="ARBA00012180"/>
    </source>
</evidence>
<comment type="caution">
    <text evidence="12">The sequence shown here is derived from an EMBL/GenBank/DDBJ whole genome shotgun (WGS) entry which is preliminary data.</text>
</comment>
<dbReference type="Proteomes" id="UP001187682">
    <property type="component" value="Unassembled WGS sequence"/>
</dbReference>
<evidence type="ECO:0000256" key="1">
    <source>
        <dbReference type="ARBA" id="ARBA00000077"/>
    </source>
</evidence>
<keyword evidence="13" id="KW-1185">Reference proteome</keyword>
<evidence type="ECO:0000259" key="11">
    <source>
        <dbReference type="PROSITE" id="PS50879"/>
    </source>
</evidence>
<dbReference type="EMBL" id="ONZQ02000008">
    <property type="protein sequence ID" value="SPO03421.1"/>
    <property type="molecule type" value="Genomic_DNA"/>
</dbReference>
<evidence type="ECO:0000313" key="13">
    <source>
        <dbReference type="Proteomes" id="UP001187682"/>
    </source>
</evidence>
<dbReference type="PANTHER" id="PTHR10642:SF26">
    <property type="entry name" value="RIBONUCLEASE H1"/>
    <property type="match status" value="1"/>
</dbReference>
<dbReference type="GO" id="GO:0004523">
    <property type="term" value="F:RNA-DNA hybrid ribonuclease activity"/>
    <property type="evidence" value="ECO:0007669"/>
    <property type="project" value="UniProtKB-EC"/>
</dbReference>
<dbReference type="SUPFAM" id="SSF55658">
    <property type="entry name" value="L9 N-domain-like"/>
    <property type="match status" value="2"/>
</dbReference>
<dbReference type="AlphaFoldDB" id="A0AAE8SW46"/>
<dbReference type="GO" id="GO:0003676">
    <property type="term" value="F:nucleic acid binding"/>
    <property type="evidence" value="ECO:0007669"/>
    <property type="project" value="InterPro"/>
</dbReference>
<comment type="catalytic activity">
    <reaction evidence="1">
        <text>Endonucleolytic cleavage to 5'-phosphomonoester.</text>
        <dbReference type="EC" id="3.1.26.4"/>
    </reaction>
</comment>
<dbReference type="InterPro" id="IPR009027">
    <property type="entry name" value="Ribosomal_bL9/RNase_H1_N"/>
</dbReference>
<protein>
    <recommendedName>
        <fullName evidence="4">ribonuclease H</fullName>
        <ecNumber evidence="4">3.1.26.4</ecNumber>
    </recommendedName>
</protein>
<dbReference type="Gene3D" id="3.30.420.10">
    <property type="entry name" value="Ribonuclease H-like superfamily/Ribonuclease H"/>
    <property type="match status" value="1"/>
</dbReference>
<evidence type="ECO:0000313" key="12">
    <source>
        <dbReference type="EMBL" id="SPO03421.1"/>
    </source>
</evidence>
<dbReference type="InterPro" id="IPR002156">
    <property type="entry name" value="RNaseH_domain"/>
</dbReference>
<evidence type="ECO:0000256" key="3">
    <source>
        <dbReference type="ARBA" id="ARBA00005300"/>
    </source>
</evidence>
<name>A0AAE8SW46_9PEZI</name>
<feature type="domain" description="RNase H type-1" evidence="11">
    <location>
        <begin position="248"/>
        <end position="398"/>
    </location>
</feature>
<evidence type="ECO:0000256" key="6">
    <source>
        <dbReference type="ARBA" id="ARBA00022723"/>
    </source>
</evidence>
<dbReference type="InterPro" id="IPR011320">
    <property type="entry name" value="RNase_H1_N"/>
</dbReference>
<sequence length="403" mass="44359">MLRAAPGRTALQISRTYAYAKQSPATYYSYSYGAPLSALTAAAATAAAHRYNMSSSAGKKRPLVSSSSSGSTPQKKRRTDPNMQKYYAVRTGMRPGVYLTWDECQSQTTGFKGASYKSFLSIEEAQAFVAGRKVKSKDDPEPPKFYAVARGSYTGIFSDWDKARDAIKGWKGPKYKKFPTREEAVDFIKQWGDAKAIEGIGEKVEEAEEEDDDSEEDEEDEVELDAGVLGDEMFEVEERSITKGVKSKRPVLEIHTDGSSRGNGRAGAAAGVGVFFDINDSRNVSERLRGPVQTNQRAELTAILRALEIADLRQPVRIVTDSQYSINCVTVWVKSWEKKDWKTSTGGDVLNQDLVKAIVARMRAREAVGSETMFKWIKGHSMNPGNEAADRLAVAGAAKPMVK</sequence>
<keyword evidence="6" id="KW-0479">Metal-binding</keyword>
<evidence type="ECO:0000256" key="5">
    <source>
        <dbReference type="ARBA" id="ARBA00022722"/>
    </source>
</evidence>
<evidence type="ECO:0000256" key="9">
    <source>
        <dbReference type="ARBA" id="ARBA00022842"/>
    </source>
</evidence>
<reference evidence="12" key="1">
    <citation type="submission" date="2018-03" db="EMBL/GenBank/DDBJ databases">
        <authorList>
            <person name="Guldener U."/>
        </authorList>
    </citation>
    <scope>NUCLEOTIDE SEQUENCE</scope>
</reference>
<dbReference type="FunFam" id="3.30.420.10:FF:000090">
    <property type="entry name" value="Ribonuclease H"/>
    <property type="match status" value="1"/>
</dbReference>
<dbReference type="PROSITE" id="PS50879">
    <property type="entry name" value="RNASE_H_1"/>
    <property type="match status" value="1"/>
</dbReference>
<dbReference type="FunFam" id="3.40.970.10:FF:000001">
    <property type="entry name" value="Ribonuclease H1"/>
    <property type="match status" value="2"/>
</dbReference>
<keyword evidence="8" id="KW-0378">Hydrolase</keyword>
<keyword evidence="7" id="KW-0255">Endonuclease</keyword>
<evidence type="ECO:0000256" key="7">
    <source>
        <dbReference type="ARBA" id="ARBA00022759"/>
    </source>
</evidence>